<dbReference type="InterPro" id="IPR003191">
    <property type="entry name" value="Guanylate-bd/ATL_C"/>
</dbReference>
<dbReference type="InterPro" id="IPR027417">
    <property type="entry name" value="P-loop_NTPase"/>
</dbReference>
<evidence type="ECO:0000313" key="10">
    <source>
        <dbReference type="RefSeq" id="XP_026061117.1"/>
    </source>
</evidence>
<dbReference type="CDD" id="cd01851">
    <property type="entry name" value="GBP"/>
    <property type="match status" value="1"/>
</dbReference>
<evidence type="ECO:0000256" key="4">
    <source>
        <dbReference type="ARBA" id="ARBA00022859"/>
    </source>
</evidence>
<name>A0A6P6JPD1_CARAU</name>
<keyword evidence="3" id="KW-0378">Hydrolase</keyword>
<gene>
    <name evidence="10" type="primary">LOC113045141</name>
</gene>
<evidence type="ECO:0000256" key="7">
    <source>
        <dbReference type="SAM" id="Coils"/>
    </source>
</evidence>
<dbReference type="GO" id="GO:0005525">
    <property type="term" value="F:GTP binding"/>
    <property type="evidence" value="ECO:0007669"/>
    <property type="project" value="UniProtKB-KW"/>
</dbReference>
<dbReference type="Proteomes" id="UP000515129">
    <property type="component" value="Chromosome 27"/>
</dbReference>
<organism evidence="9 10">
    <name type="scientific">Carassius auratus</name>
    <name type="common">Goldfish</name>
    <dbReference type="NCBI Taxonomy" id="7957"/>
    <lineage>
        <taxon>Eukaryota</taxon>
        <taxon>Metazoa</taxon>
        <taxon>Chordata</taxon>
        <taxon>Craniata</taxon>
        <taxon>Vertebrata</taxon>
        <taxon>Euteleostomi</taxon>
        <taxon>Actinopterygii</taxon>
        <taxon>Neopterygii</taxon>
        <taxon>Teleostei</taxon>
        <taxon>Ostariophysi</taxon>
        <taxon>Cypriniformes</taxon>
        <taxon>Cyprinidae</taxon>
        <taxon>Cyprininae</taxon>
        <taxon>Carassius</taxon>
    </lineage>
</organism>
<dbReference type="CDD" id="cd16269">
    <property type="entry name" value="GBP_C"/>
    <property type="match status" value="1"/>
</dbReference>
<dbReference type="AlphaFoldDB" id="A0A6P6JPD1"/>
<feature type="domain" description="GB1/RHD3-type G" evidence="8">
    <location>
        <begin position="36"/>
        <end position="280"/>
    </location>
</feature>
<reference evidence="10" key="1">
    <citation type="submission" date="2025-08" db="UniProtKB">
        <authorList>
            <consortium name="RefSeq"/>
        </authorList>
    </citation>
    <scope>IDENTIFICATION</scope>
    <source>
        <strain evidence="10">Wakin</strain>
        <tissue evidence="10">Muscle</tissue>
    </source>
</reference>
<feature type="coiled-coil region" evidence="7">
    <location>
        <begin position="477"/>
        <end position="591"/>
    </location>
</feature>
<dbReference type="InterPro" id="IPR037684">
    <property type="entry name" value="GBP_C"/>
</dbReference>
<evidence type="ECO:0000256" key="1">
    <source>
        <dbReference type="ARBA" id="ARBA00022588"/>
    </source>
</evidence>
<evidence type="ECO:0000256" key="3">
    <source>
        <dbReference type="ARBA" id="ARBA00022801"/>
    </source>
</evidence>
<keyword evidence="4" id="KW-0391">Immunity</keyword>
<dbReference type="Pfam" id="PF02841">
    <property type="entry name" value="GBP_C"/>
    <property type="match status" value="1"/>
</dbReference>
<dbReference type="Gene3D" id="3.40.50.300">
    <property type="entry name" value="P-loop containing nucleotide triphosphate hydrolases"/>
    <property type="match status" value="1"/>
</dbReference>
<dbReference type="InterPro" id="IPR036543">
    <property type="entry name" value="Guanylate-bd_C_sf"/>
</dbReference>
<dbReference type="SUPFAM" id="SSF52540">
    <property type="entry name" value="P-loop containing nucleoside triphosphate hydrolases"/>
    <property type="match status" value="1"/>
</dbReference>
<evidence type="ECO:0000259" key="8">
    <source>
        <dbReference type="PROSITE" id="PS51715"/>
    </source>
</evidence>
<keyword evidence="2" id="KW-0547">Nucleotide-binding</keyword>
<evidence type="ECO:0000256" key="2">
    <source>
        <dbReference type="ARBA" id="ARBA00022741"/>
    </source>
</evidence>
<proteinExistence type="inferred from homology"/>
<dbReference type="SUPFAM" id="SSF48340">
    <property type="entry name" value="Interferon-induced guanylate-binding protein 1 (GBP1), C-terminal domain"/>
    <property type="match status" value="1"/>
</dbReference>
<sequence length="628" mass="72612">MSCSKYMSAPVCLIENDENGQLRVRKEAKDILDGIKEPVVVVSVVGLYRTGKSYLMNRLAGQQSGFALGSTIESKTKGIWMWCVPHPKKEGHALVLLDTEGLGDVAKGDSKNDSWIFCLAVLLSSKLVYNSRGTIDNTALEKLHYVVELTEQIKIRSTKAADEEEEEEDSEFVRFFPSFIWAVRDFTLELKMNGKKVTDDGYLEFALELKKGVSKKTRDYNLPRECIKHYFPSRKCFVFPFPITSHNDMPRLEILQDQDLADNFLEVTGHFCDYVFVNSDVKRLKGGHIVTGRLLRHLVAIYVDTISSGEVPCLENAVVVLANLENQTAVQEALKVYQTGMEELKKTLPISIEKLTCEHQKFSSMAIDKFAKRSFKDEKMEFLKKLEEDVSMCYTDLLEENKMASERKCRDLLKNLFSDMNKRLQDGEYSQSGGYELYKRDRDAIVEHYHREPNKGIRAEAVLEEFLKEREPEANSILCMDNKLTEKEKQMNKEKENAALLEQKLKEEEEKLIEKEKMMETEKARHEDRVKQMQEKFSQEKKQQQEEIEKAIKSKLKEQEDMLKKGFEEEAYNLKEEIKKLKNEKERLHGGGIFKDYVMPFLCPLVETVPNLLVQRSMMKSLAKGLRR</sequence>
<dbReference type="GO" id="GO:0003924">
    <property type="term" value="F:GTPase activity"/>
    <property type="evidence" value="ECO:0007669"/>
    <property type="project" value="InterPro"/>
</dbReference>
<dbReference type="FunFam" id="1.20.1000.10:FF:000001">
    <property type="entry name" value="Guanylate binding protein 1"/>
    <property type="match status" value="1"/>
</dbReference>
<keyword evidence="7" id="KW-0175">Coiled coil</keyword>
<keyword evidence="1" id="KW-0399">Innate immunity</keyword>
<evidence type="ECO:0000256" key="6">
    <source>
        <dbReference type="PROSITE-ProRule" id="PRU01052"/>
    </source>
</evidence>
<dbReference type="PROSITE" id="PS51715">
    <property type="entry name" value="G_GB1_RHD3"/>
    <property type="match status" value="1"/>
</dbReference>
<dbReference type="GO" id="GO:0045087">
    <property type="term" value="P:innate immune response"/>
    <property type="evidence" value="ECO:0007669"/>
    <property type="project" value="UniProtKB-KW"/>
</dbReference>
<dbReference type="OrthoDB" id="2135133at2759"/>
<dbReference type="InterPro" id="IPR030386">
    <property type="entry name" value="G_GB1_RHD3_dom"/>
</dbReference>
<comment type="similarity">
    <text evidence="6">Belongs to the TRAFAC class dynamin-like GTPase superfamily. GB1/RHD3 GTPase family.</text>
</comment>
<protein>
    <submittedName>
        <fullName evidence="10">Guanylate-binding protein 1-like</fullName>
    </submittedName>
</protein>
<keyword evidence="5" id="KW-0342">GTP-binding</keyword>
<dbReference type="KEGG" id="caua:113045141"/>
<dbReference type="Pfam" id="PF02263">
    <property type="entry name" value="GBP"/>
    <property type="match status" value="1"/>
</dbReference>
<dbReference type="GeneID" id="113045141"/>
<dbReference type="RefSeq" id="XP_026061117.1">
    <property type="nucleotide sequence ID" value="XM_026205332.1"/>
</dbReference>
<accession>A0A6P6JPD1</accession>
<dbReference type="Gene3D" id="1.20.1000.10">
    <property type="entry name" value="Guanylate-binding protein, C-terminal domain"/>
    <property type="match status" value="1"/>
</dbReference>
<dbReference type="InterPro" id="IPR015894">
    <property type="entry name" value="Guanylate-bd_N"/>
</dbReference>
<keyword evidence="9" id="KW-1185">Reference proteome</keyword>
<evidence type="ECO:0000256" key="5">
    <source>
        <dbReference type="ARBA" id="ARBA00023134"/>
    </source>
</evidence>
<evidence type="ECO:0000313" key="9">
    <source>
        <dbReference type="Proteomes" id="UP000515129"/>
    </source>
</evidence>
<dbReference type="FunFam" id="3.40.50.300:FF:002830">
    <property type="entry name" value="Guanylate-binding protein 2"/>
    <property type="match status" value="1"/>
</dbReference>
<dbReference type="PANTHER" id="PTHR10751">
    <property type="entry name" value="GUANYLATE BINDING PROTEIN"/>
    <property type="match status" value="1"/>
</dbReference>